<proteinExistence type="predicted"/>
<keyword evidence="8" id="KW-1185">Reference proteome</keyword>
<evidence type="ECO:0000256" key="1">
    <source>
        <dbReference type="ARBA" id="ARBA00004651"/>
    </source>
</evidence>
<accession>A0ABV7LMM9</accession>
<keyword evidence="3 6" id="KW-0812">Transmembrane</keyword>
<comment type="subcellular location">
    <subcellularLocation>
        <location evidence="1">Cell membrane</location>
        <topology evidence="1">Multi-pass membrane protein</topology>
    </subcellularLocation>
</comment>
<sequence length="444" mass="47981">MQLAKRLKGELVISLVRTFIARGIAALGGLLLAVVLGRLYGPAGVGVFALAQSLYMGAGILARYGMNNALMRYVGQDHQARVITIYLRWALYKAGLFSLVAGVAIFFLRGYLGRWFDAEALPGVLVGISLVIPAYTLASVLGGFMKGVRRPATACLLENGSISLVACALVLGLNALWPLVGIANAGWAFALAAWLVLVQGAWQTWCWLQSQNLHGTDDSVTQQEFATSSRAFFVLSLAQLMQQVVSVLIAGWLLSNADLGLFKAAERTALLINFILLVINAVLPPRFAALYRQQNMIRLDALARRGVLLGLALAAPMWLLCLLVPQQVLGLFGAEFIAAENLLRIIASAQLINVATGSVGFLLNMTGHEKLMRNIVLSCNALGLSMFLVLIPPFGALGAAWALALVLVLQNLTALLFVWRKLGIWMLPTPNLLKWMKTDTQEAT</sequence>
<keyword evidence="2" id="KW-1003">Cell membrane</keyword>
<dbReference type="RefSeq" id="WP_386773084.1">
    <property type="nucleotide sequence ID" value="NZ_JBHRUG010000018.1"/>
</dbReference>
<feature type="transmembrane region" description="Helical" evidence="6">
    <location>
        <begin position="232"/>
        <end position="255"/>
    </location>
</feature>
<dbReference type="Pfam" id="PF01943">
    <property type="entry name" value="Polysacc_synt"/>
    <property type="match status" value="1"/>
</dbReference>
<feature type="transmembrane region" description="Helical" evidence="6">
    <location>
        <begin position="182"/>
        <end position="202"/>
    </location>
</feature>
<feature type="transmembrane region" description="Helical" evidence="6">
    <location>
        <begin position="345"/>
        <end position="363"/>
    </location>
</feature>
<evidence type="ECO:0000256" key="2">
    <source>
        <dbReference type="ARBA" id="ARBA00022475"/>
    </source>
</evidence>
<name>A0ABV7LMM9_9GAMM</name>
<feature type="transmembrane region" description="Helical" evidence="6">
    <location>
        <begin position="85"/>
        <end position="108"/>
    </location>
</feature>
<feature type="transmembrane region" description="Helical" evidence="6">
    <location>
        <begin position="120"/>
        <end position="144"/>
    </location>
</feature>
<protein>
    <submittedName>
        <fullName evidence="7">Lipopolysaccharide biosynthesis protein</fullName>
    </submittedName>
</protein>
<comment type="caution">
    <text evidence="7">The sequence shown here is derived from an EMBL/GenBank/DDBJ whole genome shotgun (WGS) entry which is preliminary data.</text>
</comment>
<evidence type="ECO:0000256" key="4">
    <source>
        <dbReference type="ARBA" id="ARBA00022989"/>
    </source>
</evidence>
<keyword evidence="5 6" id="KW-0472">Membrane</keyword>
<evidence type="ECO:0000256" key="6">
    <source>
        <dbReference type="SAM" id="Phobius"/>
    </source>
</evidence>
<evidence type="ECO:0000313" key="8">
    <source>
        <dbReference type="Proteomes" id="UP001595579"/>
    </source>
</evidence>
<keyword evidence="4 6" id="KW-1133">Transmembrane helix</keyword>
<dbReference type="PANTHER" id="PTHR30250">
    <property type="entry name" value="PST FAMILY PREDICTED COLANIC ACID TRANSPORTER"/>
    <property type="match status" value="1"/>
</dbReference>
<feature type="transmembrane region" description="Helical" evidence="6">
    <location>
        <begin position="12"/>
        <end position="37"/>
    </location>
</feature>
<organism evidence="7 8">
    <name type="scientific">Litchfieldella rifensis</name>
    <dbReference type="NCBI Taxonomy" id="762643"/>
    <lineage>
        <taxon>Bacteria</taxon>
        <taxon>Pseudomonadati</taxon>
        <taxon>Pseudomonadota</taxon>
        <taxon>Gammaproteobacteria</taxon>
        <taxon>Oceanospirillales</taxon>
        <taxon>Halomonadaceae</taxon>
        <taxon>Litchfieldella</taxon>
    </lineage>
</organism>
<evidence type="ECO:0000256" key="5">
    <source>
        <dbReference type="ARBA" id="ARBA00023136"/>
    </source>
</evidence>
<feature type="transmembrane region" description="Helical" evidence="6">
    <location>
        <begin position="375"/>
        <end position="394"/>
    </location>
</feature>
<feature type="transmembrane region" description="Helical" evidence="6">
    <location>
        <begin position="400"/>
        <end position="419"/>
    </location>
</feature>
<feature type="transmembrane region" description="Helical" evidence="6">
    <location>
        <begin position="43"/>
        <end position="64"/>
    </location>
</feature>
<feature type="transmembrane region" description="Helical" evidence="6">
    <location>
        <begin position="156"/>
        <end position="176"/>
    </location>
</feature>
<dbReference type="Proteomes" id="UP001595579">
    <property type="component" value="Unassembled WGS sequence"/>
</dbReference>
<dbReference type="InterPro" id="IPR002797">
    <property type="entry name" value="Polysacc_synth"/>
</dbReference>
<dbReference type="PANTHER" id="PTHR30250:SF11">
    <property type="entry name" value="O-ANTIGEN TRANSPORTER-RELATED"/>
    <property type="match status" value="1"/>
</dbReference>
<feature type="transmembrane region" description="Helical" evidence="6">
    <location>
        <begin position="267"/>
        <end position="285"/>
    </location>
</feature>
<reference evidence="8" key="1">
    <citation type="journal article" date="2019" name="Int. J. Syst. Evol. Microbiol.">
        <title>The Global Catalogue of Microorganisms (GCM) 10K type strain sequencing project: providing services to taxonomists for standard genome sequencing and annotation.</title>
        <authorList>
            <consortium name="The Broad Institute Genomics Platform"/>
            <consortium name="The Broad Institute Genome Sequencing Center for Infectious Disease"/>
            <person name="Wu L."/>
            <person name="Ma J."/>
        </authorList>
    </citation>
    <scope>NUCLEOTIDE SEQUENCE [LARGE SCALE GENOMIC DNA]</scope>
    <source>
        <strain evidence="8">CECT 7698</strain>
    </source>
</reference>
<evidence type="ECO:0000313" key="7">
    <source>
        <dbReference type="EMBL" id="MFC3283762.1"/>
    </source>
</evidence>
<gene>
    <name evidence="7" type="ORF">ACFOEV_09100</name>
</gene>
<feature type="transmembrane region" description="Helical" evidence="6">
    <location>
        <begin position="306"/>
        <end position="325"/>
    </location>
</feature>
<evidence type="ECO:0000256" key="3">
    <source>
        <dbReference type="ARBA" id="ARBA00022692"/>
    </source>
</evidence>
<dbReference type="InterPro" id="IPR050833">
    <property type="entry name" value="Poly_Biosynth_Transport"/>
</dbReference>
<dbReference type="EMBL" id="JBHRUG010000018">
    <property type="protein sequence ID" value="MFC3283762.1"/>
    <property type="molecule type" value="Genomic_DNA"/>
</dbReference>